<dbReference type="GO" id="GO:0009055">
    <property type="term" value="F:electron transfer activity"/>
    <property type="evidence" value="ECO:0007669"/>
    <property type="project" value="InterPro"/>
</dbReference>
<evidence type="ECO:0000256" key="1">
    <source>
        <dbReference type="ARBA" id="ARBA00001927"/>
    </source>
</evidence>
<dbReference type="AlphaFoldDB" id="A0A8J6N1P1"/>
<evidence type="ECO:0000256" key="3">
    <source>
        <dbReference type="ARBA" id="ARBA00022714"/>
    </source>
</evidence>
<dbReference type="CDD" id="cd00207">
    <property type="entry name" value="fer2"/>
    <property type="match status" value="1"/>
</dbReference>
<dbReference type="InterPro" id="IPR012675">
    <property type="entry name" value="Beta-grasp_dom_sf"/>
</dbReference>
<evidence type="ECO:0000256" key="2">
    <source>
        <dbReference type="ARBA" id="ARBA00009433"/>
    </source>
</evidence>
<keyword evidence="7" id="KW-0411">Iron-sulfur</keyword>
<dbReference type="InterPro" id="IPR051452">
    <property type="entry name" value="Diverse_Oxidoreductases"/>
</dbReference>
<keyword evidence="6" id="KW-0408">Iron</keyword>
<dbReference type="PANTHER" id="PTHR44379:SF2">
    <property type="entry name" value="BLR6218 PROTEIN"/>
    <property type="match status" value="1"/>
</dbReference>
<dbReference type="InterPro" id="IPR036884">
    <property type="entry name" value="2Fe-2S-bd_dom_sf"/>
</dbReference>
<sequence>MIRLTLNGDEYQIQVQPEWTLNYLIHDKLGLTSPKMFCDRGACGSCTVIMNGRPILSCMTLAIECDGNTIETAEGIADSGHPLVETYVKHHCMQCGYCTPGFITTAKALLDKNPNPNEEEIREALGGNLCRCGTYPQHPKAIMEAAELLGESEGGK</sequence>
<dbReference type="InterPro" id="IPR002888">
    <property type="entry name" value="2Fe-2S-bd"/>
</dbReference>
<dbReference type="PANTHER" id="PTHR44379">
    <property type="entry name" value="OXIDOREDUCTASE WITH IRON-SULFUR SUBUNIT"/>
    <property type="match status" value="1"/>
</dbReference>
<dbReference type="InterPro" id="IPR036010">
    <property type="entry name" value="2Fe-2S_ferredoxin-like_sf"/>
</dbReference>
<comment type="similarity">
    <text evidence="2">Belongs to the succinate dehydrogenase/fumarate reductase iron-sulfur protein family.</text>
</comment>
<dbReference type="InterPro" id="IPR001041">
    <property type="entry name" value="2Fe-2S_ferredoxin-type"/>
</dbReference>
<dbReference type="Pfam" id="PF13085">
    <property type="entry name" value="Fer2_3"/>
    <property type="match status" value="1"/>
</dbReference>
<dbReference type="InterPro" id="IPR025192">
    <property type="entry name" value="Succ_DH/fum_Rdtase_N"/>
</dbReference>
<feature type="domain" description="2Fe-2S ferredoxin-type" evidence="9">
    <location>
        <begin position="1"/>
        <end position="76"/>
    </location>
</feature>
<accession>A0A8J6N1P1</accession>
<evidence type="ECO:0000256" key="6">
    <source>
        <dbReference type="ARBA" id="ARBA00023004"/>
    </source>
</evidence>
<evidence type="ECO:0000256" key="8">
    <source>
        <dbReference type="ARBA" id="ARBA00034078"/>
    </source>
</evidence>
<reference evidence="10 11" key="1">
    <citation type="submission" date="2020-08" db="EMBL/GenBank/DDBJ databases">
        <title>Bridging the membrane lipid divide: bacteria of the FCB group superphylum have the potential to synthesize archaeal ether lipids.</title>
        <authorList>
            <person name="Villanueva L."/>
            <person name="Von Meijenfeldt F.A.B."/>
            <person name="Westbye A.B."/>
            <person name="Yadav S."/>
            <person name="Hopmans E.C."/>
            <person name="Dutilh B.E."/>
            <person name="Sinninghe Damste J.S."/>
        </authorList>
    </citation>
    <scope>NUCLEOTIDE SEQUENCE [LARGE SCALE GENOMIC DNA]</scope>
    <source>
        <strain evidence="10">NIOZ-UU27</strain>
    </source>
</reference>
<dbReference type="EMBL" id="JACNJD010000252">
    <property type="protein sequence ID" value="MBC8178024.1"/>
    <property type="molecule type" value="Genomic_DNA"/>
</dbReference>
<dbReference type="Gene3D" id="1.10.150.120">
    <property type="entry name" value="[2Fe-2S]-binding domain"/>
    <property type="match status" value="1"/>
</dbReference>
<keyword evidence="4" id="KW-0479">Metal-binding</keyword>
<organism evidence="10 11">
    <name type="scientific">Candidatus Desulfacyla euxinica</name>
    <dbReference type="NCBI Taxonomy" id="2841693"/>
    <lineage>
        <taxon>Bacteria</taxon>
        <taxon>Deltaproteobacteria</taxon>
        <taxon>Candidatus Desulfacyla</taxon>
    </lineage>
</organism>
<evidence type="ECO:0000313" key="11">
    <source>
        <dbReference type="Proteomes" id="UP000650524"/>
    </source>
</evidence>
<keyword evidence="5" id="KW-0560">Oxidoreductase</keyword>
<evidence type="ECO:0000256" key="7">
    <source>
        <dbReference type="ARBA" id="ARBA00023014"/>
    </source>
</evidence>
<dbReference type="GO" id="GO:0051537">
    <property type="term" value="F:2 iron, 2 sulfur cluster binding"/>
    <property type="evidence" value="ECO:0007669"/>
    <property type="project" value="UniProtKB-KW"/>
</dbReference>
<dbReference type="InterPro" id="IPR006058">
    <property type="entry name" value="2Fe2S_fd_BS"/>
</dbReference>
<evidence type="ECO:0000256" key="5">
    <source>
        <dbReference type="ARBA" id="ARBA00023002"/>
    </source>
</evidence>
<evidence type="ECO:0000256" key="4">
    <source>
        <dbReference type="ARBA" id="ARBA00022723"/>
    </source>
</evidence>
<dbReference type="SUPFAM" id="SSF47741">
    <property type="entry name" value="CO dehydrogenase ISP C-domain like"/>
    <property type="match status" value="1"/>
</dbReference>
<name>A0A8J6N1P1_9DELT</name>
<dbReference type="GO" id="GO:0046872">
    <property type="term" value="F:metal ion binding"/>
    <property type="evidence" value="ECO:0007669"/>
    <property type="project" value="UniProtKB-KW"/>
</dbReference>
<dbReference type="PROSITE" id="PS00197">
    <property type="entry name" value="2FE2S_FER_1"/>
    <property type="match status" value="1"/>
</dbReference>
<keyword evidence="3" id="KW-0001">2Fe-2S</keyword>
<evidence type="ECO:0000313" key="10">
    <source>
        <dbReference type="EMBL" id="MBC8178024.1"/>
    </source>
</evidence>
<comment type="cofactor">
    <cofactor evidence="1">
        <name>[3Fe-4S] cluster</name>
        <dbReference type="ChEBI" id="CHEBI:21137"/>
    </cofactor>
</comment>
<evidence type="ECO:0000259" key="9">
    <source>
        <dbReference type="PROSITE" id="PS51085"/>
    </source>
</evidence>
<dbReference type="Pfam" id="PF01799">
    <property type="entry name" value="Fer2_2"/>
    <property type="match status" value="1"/>
</dbReference>
<comment type="cofactor">
    <cofactor evidence="8">
        <name>[2Fe-2S] cluster</name>
        <dbReference type="ChEBI" id="CHEBI:190135"/>
    </cofactor>
</comment>
<dbReference type="Gene3D" id="3.10.20.30">
    <property type="match status" value="1"/>
</dbReference>
<dbReference type="SUPFAM" id="SSF54292">
    <property type="entry name" value="2Fe-2S ferredoxin-like"/>
    <property type="match status" value="1"/>
</dbReference>
<dbReference type="GO" id="GO:0016491">
    <property type="term" value="F:oxidoreductase activity"/>
    <property type="evidence" value="ECO:0007669"/>
    <property type="project" value="UniProtKB-KW"/>
</dbReference>
<proteinExistence type="inferred from homology"/>
<dbReference type="Proteomes" id="UP000650524">
    <property type="component" value="Unassembled WGS sequence"/>
</dbReference>
<protein>
    <submittedName>
        <fullName evidence="10">(2Fe-2S)-binding protein</fullName>
    </submittedName>
</protein>
<dbReference type="PROSITE" id="PS51085">
    <property type="entry name" value="2FE2S_FER_2"/>
    <property type="match status" value="1"/>
</dbReference>
<comment type="caution">
    <text evidence="10">The sequence shown here is derived from an EMBL/GenBank/DDBJ whole genome shotgun (WGS) entry which is preliminary data.</text>
</comment>
<gene>
    <name evidence="10" type="ORF">H8E19_11525</name>
</gene>